<comment type="similarity">
    <text evidence="2">Belongs to the glycosyltransferase 28 family.</text>
</comment>
<feature type="domain" description="Glycosyl transferase family 28 C-terminal" evidence="6">
    <location>
        <begin position="1"/>
        <end position="114"/>
    </location>
</feature>
<protein>
    <recommendedName>
        <fullName evidence="6">Glycosyl transferase family 28 C-terminal domain-containing protein</fullName>
    </recommendedName>
</protein>
<evidence type="ECO:0000256" key="5">
    <source>
        <dbReference type="ARBA" id="ARBA00022824"/>
    </source>
</evidence>
<dbReference type="GO" id="GO:0006488">
    <property type="term" value="P:dolichol-linked oligosaccharide biosynthetic process"/>
    <property type="evidence" value="ECO:0007669"/>
    <property type="project" value="InterPro"/>
</dbReference>
<keyword evidence="4" id="KW-0808">Transferase</keyword>
<dbReference type="Pfam" id="PF04101">
    <property type="entry name" value="Glyco_tran_28_C"/>
    <property type="match status" value="1"/>
</dbReference>
<dbReference type="InterPro" id="IPR048097">
    <property type="entry name" value="Cps14G-like"/>
</dbReference>
<dbReference type="SUPFAM" id="SSF53756">
    <property type="entry name" value="UDP-Glycosyltransferase/glycogen phosphorylase"/>
    <property type="match status" value="1"/>
</dbReference>
<comment type="subcellular location">
    <subcellularLocation>
        <location evidence="1">Endoplasmic reticulum</location>
    </subcellularLocation>
</comment>
<keyword evidence="3" id="KW-0328">Glycosyltransferase</keyword>
<dbReference type="EMBL" id="VSSQ01004300">
    <property type="protein sequence ID" value="MPM24604.1"/>
    <property type="molecule type" value="Genomic_DNA"/>
</dbReference>
<dbReference type="InterPro" id="IPR007235">
    <property type="entry name" value="Glyco_trans_28_C"/>
</dbReference>
<dbReference type="InterPro" id="IPR039042">
    <property type="entry name" value="Alg13-like"/>
</dbReference>
<dbReference type="Gene3D" id="3.40.50.2000">
    <property type="entry name" value="Glycogen Phosphorylase B"/>
    <property type="match status" value="1"/>
</dbReference>
<dbReference type="NCBIfam" id="NF041548">
    <property type="entry name" value="PssE"/>
    <property type="match status" value="1"/>
</dbReference>
<name>A0A644YEL5_9ZZZZ</name>
<sequence length="156" mass="17864">MIFVTVGSHYQGFDRLIKKMDEIAGKTDEEVIMQIGYTKYKPANSQYFDFAGYSKIKQLNNEARIVVSHAGVGSILTALEQKTHLIIVPRLKKYDEVVDDHQLEIARQLSENPNVTIFYDVENLDEFLKSDFSFMEGYSDNKLVHSLKNYISSISS</sequence>
<evidence type="ECO:0000256" key="2">
    <source>
        <dbReference type="ARBA" id="ARBA00006962"/>
    </source>
</evidence>
<reference evidence="7" key="1">
    <citation type="submission" date="2019-08" db="EMBL/GenBank/DDBJ databases">
        <authorList>
            <person name="Kucharzyk K."/>
            <person name="Murdoch R.W."/>
            <person name="Higgins S."/>
            <person name="Loffler F."/>
        </authorList>
    </citation>
    <scope>NUCLEOTIDE SEQUENCE</scope>
</reference>
<evidence type="ECO:0000256" key="3">
    <source>
        <dbReference type="ARBA" id="ARBA00022676"/>
    </source>
</evidence>
<dbReference type="PANTHER" id="PTHR12867:SF6">
    <property type="entry name" value="N-ACETYLGLUCOSAMINYLDIPHOSPHODOLICHOL N-ACETYLGLUCOSAMINYLTRANSFERASE"/>
    <property type="match status" value="1"/>
</dbReference>
<comment type="caution">
    <text evidence="7">The sequence shown here is derived from an EMBL/GenBank/DDBJ whole genome shotgun (WGS) entry which is preliminary data.</text>
</comment>
<organism evidence="7">
    <name type="scientific">bioreactor metagenome</name>
    <dbReference type="NCBI Taxonomy" id="1076179"/>
    <lineage>
        <taxon>unclassified sequences</taxon>
        <taxon>metagenomes</taxon>
        <taxon>ecological metagenomes</taxon>
    </lineage>
</organism>
<gene>
    <name evidence="7" type="ORF">SDC9_71087</name>
</gene>
<dbReference type="PANTHER" id="PTHR12867">
    <property type="entry name" value="GLYCOSYL TRANSFERASE-RELATED"/>
    <property type="match status" value="1"/>
</dbReference>
<evidence type="ECO:0000259" key="6">
    <source>
        <dbReference type="Pfam" id="PF04101"/>
    </source>
</evidence>
<dbReference type="GO" id="GO:0005783">
    <property type="term" value="C:endoplasmic reticulum"/>
    <property type="evidence" value="ECO:0007669"/>
    <property type="project" value="UniProtKB-SubCell"/>
</dbReference>
<dbReference type="GO" id="GO:0016758">
    <property type="term" value="F:hexosyltransferase activity"/>
    <property type="evidence" value="ECO:0007669"/>
    <property type="project" value="InterPro"/>
</dbReference>
<evidence type="ECO:0000313" key="7">
    <source>
        <dbReference type="EMBL" id="MPM24604.1"/>
    </source>
</evidence>
<dbReference type="AlphaFoldDB" id="A0A644YEL5"/>
<proteinExistence type="inferred from homology"/>
<evidence type="ECO:0000256" key="1">
    <source>
        <dbReference type="ARBA" id="ARBA00004240"/>
    </source>
</evidence>
<keyword evidence="5" id="KW-0256">Endoplasmic reticulum</keyword>
<evidence type="ECO:0000256" key="4">
    <source>
        <dbReference type="ARBA" id="ARBA00022679"/>
    </source>
</evidence>
<accession>A0A644YEL5</accession>